<proteinExistence type="predicted"/>
<gene>
    <name evidence="8" type="ORF">K7C98_41305</name>
</gene>
<evidence type="ECO:0000256" key="1">
    <source>
        <dbReference type="ARBA" id="ARBA00004442"/>
    </source>
</evidence>
<keyword evidence="9" id="KW-1185">Reference proteome</keyword>
<evidence type="ECO:0000256" key="5">
    <source>
        <dbReference type="SAM" id="MobiDB-lite"/>
    </source>
</evidence>
<feature type="signal peptide" evidence="6">
    <location>
        <begin position="1"/>
        <end position="22"/>
    </location>
</feature>
<dbReference type="Proteomes" id="UP001139031">
    <property type="component" value="Unassembled WGS sequence"/>
</dbReference>
<dbReference type="EMBL" id="JAIRAU010000057">
    <property type="protein sequence ID" value="MBZ5715706.1"/>
    <property type="molecule type" value="Genomic_DNA"/>
</dbReference>
<comment type="subcellular location">
    <subcellularLocation>
        <location evidence="1">Cell outer membrane</location>
    </subcellularLocation>
</comment>
<dbReference type="Pfam" id="PF00691">
    <property type="entry name" value="OmpA"/>
    <property type="match status" value="1"/>
</dbReference>
<accession>A0ABS7U5P1</accession>
<dbReference type="SUPFAM" id="SSF103088">
    <property type="entry name" value="OmpA-like"/>
    <property type="match status" value="1"/>
</dbReference>
<evidence type="ECO:0000259" key="7">
    <source>
        <dbReference type="PROSITE" id="PS51123"/>
    </source>
</evidence>
<evidence type="ECO:0000313" key="8">
    <source>
        <dbReference type="EMBL" id="MBZ5715706.1"/>
    </source>
</evidence>
<sequence length="191" mass="20868">MRMVVVRVVIVAALAAACSRTAADLAAPVQDDGHTGPGARPCPDEPRGADAPEQAPDEREEPPLTVSGIVLSPTFSAQCQLPATPKVFFAFDSADLEGRDVEMLRRVATCLTDGPLRGHSIELVGRADPRGRDRYNELLGRSRADSVRDYLRRQGVPESNMVVRVSGEGLADPLWPRGWSFDRRVDIRLLR</sequence>
<evidence type="ECO:0000256" key="3">
    <source>
        <dbReference type="ARBA" id="ARBA00023237"/>
    </source>
</evidence>
<dbReference type="InterPro" id="IPR050330">
    <property type="entry name" value="Bact_OuterMem_StrucFunc"/>
</dbReference>
<dbReference type="PANTHER" id="PTHR30329">
    <property type="entry name" value="STATOR ELEMENT OF FLAGELLAR MOTOR COMPLEX"/>
    <property type="match status" value="1"/>
</dbReference>
<dbReference type="InterPro" id="IPR006664">
    <property type="entry name" value="OMP_bac"/>
</dbReference>
<keyword evidence="2 4" id="KW-0472">Membrane</keyword>
<evidence type="ECO:0000256" key="2">
    <source>
        <dbReference type="ARBA" id="ARBA00023136"/>
    </source>
</evidence>
<comment type="caution">
    <text evidence="8">The sequence shown here is derived from an EMBL/GenBank/DDBJ whole genome shotgun (WGS) entry which is preliminary data.</text>
</comment>
<reference evidence="8" key="1">
    <citation type="submission" date="2021-08" db="EMBL/GenBank/DDBJ databases">
        <authorList>
            <person name="Stevens D.C."/>
        </authorList>
    </citation>
    <scope>NUCLEOTIDE SEQUENCE</scope>
    <source>
        <strain evidence="8">DSM 53165</strain>
    </source>
</reference>
<dbReference type="InterPro" id="IPR006665">
    <property type="entry name" value="OmpA-like"/>
</dbReference>
<dbReference type="CDD" id="cd07185">
    <property type="entry name" value="OmpA_C-like"/>
    <property type="match status" value="1"/>
</dbReference>
<feature type="domain" description="OmpA-like" evidence="7">
    <location>
        <begin position="76"/>
        <end position="191"/>
    </location>
</feature>
<feature type="chain" id="PRO_5047173805" evidence="6">
    <location>
        <begin position="23"/>
        <end position="191"/>
    </location>
</feature>
<dbReference type="RefSeq" id="WP_224197440.1">
    <property type="nucleotide sequence ID" value="NZ_JAIRAU010000057.1"/>
</dbReference>
<dbReference type="InterPro" id="IPR036737">
    <property type="entry name" value="OmpA-like_sf"/>
</dbReference>
<evidence type="ECO:0000256" key="6">
    <source>
        <dbReference type="SAM" id="SignalP"/>
    </source>
</evidence>
<name>A0ABS7U5P1_9BACT</name>
<dbReference type="PRINTS" id="PR01021">
    <property type="entry name" value="OMPADOMAIN"/>
</dbReference>
<evidence type="ECO:0000256" key="4">
    <source>
        <dbReference type="PROSITE-ProRule" id="PRU00473"/>
    </source>
</evidence>
<protein>
    <submittedName>
        <fullName evidence="8">OmpA family protein</fullName>
    </submittedName>
</protein>
<organism evidence="8 9">
    <name type="scientific">Nannocystis pusilla</name>
    <dbReference type="NCBI Taxonomy" id="889268"/>
    <lineage>
        <taxon>Bacteria</taxon>
        <taxon>Pseudomonadati</taxon>
        <taxon>Myxococcota</taxon>
        <taxon>Polyangia</taxon>
        <taxon>Nannocystales</taxon>
        <taxon>Nannocystaceae</taxon>
        <taxon>Nannocystis</taxon>
    </lineage>
</organism>
<dbReference type="PROSITE" id="PS51123">
    <property type="entry name" value="OMPA_2"/>
    <property type="match status" value="1"/>
</dbReference>
<dbReference type="PROSITE" id="PS51257">
    <property type="entry name" value="PROKAR_LIPOPROTEIN"/>
    <property type="match status" value="1"/>
</dbReference>
<dbReference type="PANTHER" id="PTHR30329:SF21">
    <property type="entry name" value="LIPOPROTEIN YIAD-RELATED"/>
    <property type="match status" value="1"/>
</dbReference>
<keyword evidence="6" id="KW-0732">Signal</keyword>
<feature type="region of interest" description="Disordered" evidence="5">
    <location>
        <begin position="28"/>
        <end position="62"/>
    </location>
</feature>
<dbReference type="Gene3D" id="3.30.1330.60">
    <property type="entry name" value="OmpA-like domain"/>
    <property type="match status" value="1"/>
</dbReference>
<evidence type="ECO:0000313" key="9">
    <source>
        <dbReference type="Proteomes" id="UP001139031"/>
    </source>
</evidence>
<keyword evidence="3" id="KW-0998">Cell outer membrane</keyword>